<dbReference type="GO" id="GO:0003677">
    <property type="term" value="F:DNA binding"/>
    <property type="evidence" value="ECO:0007669"/>
    <property type="project" value="InterPro"/>
</dbReference>
<feature type="region of interest" description="Disordered" evidence="2">
    <location>
        <begin position="641"/>
        <end position="666"/>
    </location>
</feature>
<evidence type="ECO:0000256" key="1">
    <source>
        <dbReference type="ARBA" id="ARBA00004123"/>
    </source>
</evidence>
<dbReference type="Pfam" id="PF03184">
    <property type="entry name" value="DDE_1"/>
    <property type="match status" value="1"/>
</dbReference>
<feature type="domain" description="HTH psq-type" evidence="4">
    <location>
        <begin position="18"/>
        <end position="51"/>
    </location>
</feature>
<dbReference type="InterPro" id="IPR050863">
    <property type="entry name" value="CenT-Element_Derived"/>
</dbReference>
<sequence length="856" mass="97995">MVRTYKRRTNRGTYDKNQLREAVLAVRNGTLSGYKAAQVYKIPRMTIMDHVHKKRSSNMIGRKTTLPSEVEMNLASCLHIMETYGFGLTRAEVLDMVGEYIKQNNIPSSFKNGVPGKDWFVSFSKRHHLSIKKPQAVEYARKTAIDPYIVFPYFDLLEKTIKELNLQDKPHAIWNLDETSFSKDPSKTKIVGVKGYAATRVIATPGKDNTTVLLGASAAGQKTPPLIIFKGKNVWDEWTSPDAYPGTTYAATKNGWMESEVFEAFFKKTFLPAIGNQRPVLLIYDGHSTHVGLNIIEEARRANVTILKIPPHTSHVLQPLDVSVMKSFKDQWDTTLVQWQRLNVGKPLEKKDFSRLIGSIWTKINPQVLRNGFRKTGIYPINRNEIEERLFDPLQLKRWQQYLLNSPTQSKKEPQKLLCIALNCIKNHFCRNEQGNLSIDLAEDNKISFEELLLLKVKRSENISKPKRRKVAPGAEVITHDDVLKFKKDEQNSKKNIKRKIQSNMTNKNTDDVVLLSNLSRDNSQSKPFTALNSQDLPDCFQNHELDTPKVKITSNVIIKAATKPDEDRIKPGPSGLKPTRKTKIINQNATSIQISAKKIVKTSTFKGKGIGKKSKGKENKELHLEKTDDNLHHSKYAKVIKRKKQISRSSSTTSVSGSCSSHSDSDIVNVSTDYEYNDDVFLNMPMKVPDFESHSHHSQNLLSKIECNEKTEINKAKNSSLRLKLRNARNINKNDMNLKTTKNVYSVNDHVLVRYYNRNKWTYYVGIIQNNYIQGGEIYYSVRFYKTIKKPKLLFKMTKRVDQDNVPDESILKKVNLHNDEQLLNCLVLSCEDDELYFNLKKNILISITKLVFCL</sequence>
<dbReference type="PANTHER" id="PTHR19303">
    <property type="entry name" value="TRANSPOSON"/>
    <property type="match status" value="1"/>
</dbReference>
<feature type="domain" description="DDE-1" evidence="3">
    <location>
        <begin position="207"/>
        <end position="373"/>
    </location>
</feature>
<keyword evidence="6" id="KW-1185">Reference proteome</keyword>
<dbReference type="AlphaFoldDB" id="A0AAU9TPV0"/>
<organism evidence="5 6">
    <name type="scientific">Euphydryas editha</name>
    <name type="common">Edith's checkerspot</name>
    <dbReference type="NCBI Taxonomy" id="104508"/>
    <lineage>
        <taxon>Eukaryota</taxon>
        <taxon>Metazoa</taxon>
        <taxon>Ecdysozoa</taxon>
        <taxon>Arthropoda</taxon>
        <taxon>Hexapoda</taxon>
        <taxon>Insecta</taxon>
        <taxon>Pterygota</taxon>
        <taxon>Neoptera</taxon>
        <taxon>Endopterygota</taxon>
        <taxon>Lepidoptera</taxon>
        <taxon>Glossata</taxon>
        <taxon>Ditrysia</taxon>
        <taxon>Papilionoidea</taxon>
        <taxon>Nymphalidae</taxon>
        <taxon>Nymphalinae</taxon>
        <taxon>Euphydryas</taxon>
    </lineage>
</organism>
<dbReference type="InterPro" id="IPR004875">
    <property type="entry name" value="DDE_SF_endonuclease_dom"/>
</dbReference>
<dbReference type="SUPFAM" id="SSF46689">
    <property type="entry name" value="Homeodomain-like"/>
    <property type="match status" value="1"/>
</dbReference>
<dbReference type="GO" id="GO:0005634">
    <property type="term" value="C:nucleus"/>
    <property type="evidence" value="ECO:0007669"/>
    <property type="project" value="UniProtKB-SubCell"/>
</dbReference>
<dbReference type="EMBL" id="CAKOGL010000007">
    <property type="protein sequence ID" value="CAH2087933.1"/>
    <property type="molecule type" value="Genomic_DNA"/>
</dbReference>
<proteinExistence type="predicted"/>
<name>A0AAU9TPV0_EUPED</name>
<evidence type="ECO:0000256" key="2">
    <source>
        <dbReference type="SAM" id="MobiDB-lite"/>
    </source>
</evidence>
<evidence type="ECO:0008006" key="7">
    <source>
        <dbReference type="Google" id="ProtNLM"/>
    </source>
</evidence>
<dbReference type="InterPro" id="IPR009057">
    <property type="entry name" value="Homeodomain-like_sf"/>
</dbReference>
<comment type="caution">
    <text evidence="5">The sequence shown here is derived from an EMBL/GenBank/DDBJ whole genome shotgun (WGS) entry which is preliminary data.</text>
</comment>
<dbReference type="Gene3D" id="1.10.10.60">
    <property type="entry name" value="Homeodomain-like"/>
    <property type="match status" value="1"/>
</dbReference>
<evidence type="ECO:0000259" key="4">
    <source>
        <dbReference type="Pfam" id="PF05225"/>
    </source>
</evidence>
<protein>
    <recommendedName>
        <fullName evidence="7">Transposase</fullName>
    </recommendedName>
</protein>
<dbReference type="PANTHER" id="PTHR19303:SF74">
    <property type="entry name" value="POGO TRANSPOSABLE ELEMENT WITH KRAB DOMAIN"/>
    <property type="match status" value="1"/>
</dbReference>
<evidence type="ECO:0000313" key="6">
    <source>
        <dbReference type="Proteomes" id="UP001153954"/>
    </source>
</evidence>
<gene>
    <name evidence="5" type="ORF">EEDITHA_LOCUS4137</name>
</gene>
<dbReference type="Pfam" id="PF05225">
    <property type="entry name" value="HTH_psq"/>
    <property type="match status" value="1"/>
</dbReference>
<comment type="subcellular location">
    <subcellularLocation>
        <location evidence="1">Nucleus</location>
    </subcellularLocation>
</comment>
<reference evidence="5" key="1">
    <citation type="submission" date="2022-03" db="EMBL/GenBank/DDBJ databases">
        <authorList>
            <person name="Tunstrom K."/>
        </authorList>
    </citation>
    <scope>NUCLEOTIDE SEQUENCE</scope>
</reference>
<evidence type="ECO:0000313" key="5">
    <source>
        <dbReference type="EMBL" id="CAH2087933.1"/>
    </source>
</evidence>
<feature type="compositionally biased region" description="Low complexity" evidence="2">
    <location>
        <begin position="648"/>
        <end position="663"/>
    </location>
</feature>
<dbReference type="InterPro" id="IPR036397">
    <property type="entry name" value="RNaseH_sf"/>
</dbReference>
<accession>A0AAU9TPV0</accession>
<dbReference type="InterPro" id="IPR007889">
    <property type="entry name" value="HTH_Psq"/>
</dbReference>
<dbReference type="Proteomes" id="UP001153954">
    <property type="component" value="Unassembled WGS sequence"/>
</dbReference>
<dbReference type="Gene3D" id="3.30.420.10">
    <property type="entry name" value="Ribonuclease H-like superfamily/Ribonuclease H"/>
    <property type="match status" value="1"/>
</dbReference>
<evidence type="ECO:0000259" key="3">
    <source>
        <dbReference type="Pfam" id="PF03184"/>
    </source>
</evidence>